<evidence type="ECO:0000313" key="1">
    <source>
        <dbReference type="EMBL" id="KVT62458.1"/>
    </source>
</evidence>
<proteinExistence type="predicted"/>
<dbReference type="RefSeq" id="WP_059925103.1">
    <property type="nucleotide sequence ID" value="NZ_LPDO01000007.1"/>
</dbReference>
<reference evidence="1 2" key="1">
    <citation type="submission" date="2015-11" db="EMBL/GenBank/DDBJ databases">
        <title>Expanding the genomic diversity of Burkholderia species for the development of highly accurate diagnostics.</title>
        <authorList>
            <person name="Sahl J."/>
            <person name="Keim P."/>
            <person name="Wagner D."/>
        </authorList>
    </citation>
    <scope>NUCLEOTIDE SEQUENCE [LARGE SCALE GENOMIC DNA]</scope>
    <source>
        <strain evidence="1 2">MSMB1137WGS</strain>
    </source>
</reference>
<evidence type="ECO:0008006" key="3">
    <source>
        <dbReference type="Google" id="ProtNLM"/>
    </source>
</evidence>
<name>A0AAW3NGA0_9BURK</name>
<comment type="caution">
    <text evidence="1">The sequence shown here is derived from an EMBL/GenBank/DDBJ whole genome shotgun (WGS) entry which is preliminary data.</text>
</comment>
<organism evidence="1 2">
    <name type="scientific">Burkholderia ubonensis</name>
    <dbReference type="NCBI Taxonomy" id="101571"/>
    <lineage>
        <taxon>Bacteria</taxon>
        <taxon>Pseudomonadati</taxon>
        <taxon>Pseudomonadota</taxon>
        <taxon>Betaproteobacteria</taxon>
        <taxon>Burkholderiales</taxon>
        <taxon>Burkholderiaceae</taxon>
        <taxon>Burkholderia</taxon>
        <taxon>Burkholderia cepacia complex</taxon>
    </lineage>
</organism>
<gene>
    <name evidence="1" type="ORF">WK53_22350</name>
</gene>
<dbReference type="AlphaFoldDB" id="A0AAW3NGA0"/>
<protein>
    <recommendedName>
        <fullName evidence="3">DUF3022 domain-containing protein</fullName>
    </recommendedName>
</protein>
<dbReference type="EMBL" id="LPDO01000007">
    <property type="protein sequence ID" value="KVT62458.1"/>
    <property type="molecule type" value="Genomic_DNA"/>
</dbReference>
<dbReference type="Pfam" id="PF11226">
    <property type="entry name" value="DUF3022"/>
    <property type="match status" value="1"/>
</dbReference>
<accession>A0AAW3NGA0</accession>
<dbReference type="Proteomes" id="UP000056732">
    <property type="component" value="Unassembled WGS sequence"/>
</dbReference>
<evidence type="ECO:0000313" key="2">
    <source>
        <dbReference type="Proteomes" id="UP000056732"/>
    </source>
</evidence>
<sequence>MTIRRAPSGREPGETTASPDLARRLAELERALANGFPSESTVVAHADDASGRLTIQVSWVRLPVGESGREWRCAVDLVLEPGVLARYAALDTSGRLRVNAHLCDVARRAVDARKPRVEDAAIDCSVSVAVTAQMVDDAARGP</sequence>
<dbReference type="InterPro" id="IPR021389">
    <property type="entry name" value="DUF3022"/>
</dbReference>